<evidence type="ECO:0008006" key="3">
    <source>
        <dbReference type="Google" id="ProtNLM"/>
    </source>
</evidence>
<evidence type="ECO:0000313" key="2">
    <source>
        <dbReference type="Proteomes" id="UP000252124"/>
    </source>
</evidence>
<sequence length="190" mass="21123">MARPCVRQHELYRTFYWVLLGEAPKRSKLRQAVADTLMAEPLLEKKMSAPTFAMRIAAMNAMYKLPAQPSPALPADPADRLRKFKATLLDEVNEIDEIVTAIERQAAPLEVLVAVADLLGDVIVYCRSEALKYGIPLEEVLAIIMDSNESKLGADGKPIYDGNGKFLKGPNYWKPEPKIKELLQTAIAQA</sequence>
<gene>
    <name evidence="1" type="ORF">DFP87_10560</name>
</gene>
<dbReference type="EMBL" id="QNRM01000005">
    <property type="protein sequence ID" value="RBP18983.1"/>
    <property type="molecule type" value="Genomic_DNA"/>
</dbReference>
<reference evidence="1 2" key="1">
    <citation type="submission" date="2018-06" db="EMBL/GenBank/DDBJ databases">
        <title>Genomic Encyclopedia of Type Strains, Phase III (KMG-III): the genomes of soil and plant-associated and newly described type strains.</title>
        <authorList>
            <person name="Whitman W."/>
        </authorList>
    </citation>
    <scope>NUCLEOTIDE SEQUENCE [LARGE SCALE GENOMIC DNA]</scope>
    <source>
        <strain evidence="1 2">CECT 7342</strain>
    </source>
</reference>
<dbReference type="SUPFAM" id="SSF101386">
    <property type="entry name" value="all-alpha NTP pyrophosphatases"/>
    <property type="match status" value="1"/>
</dbReference>
<accession>A0ABX9G7Z3</accession>
<dbReference type="InterPro" id="IPR023292">
    <property type="entry name" value="NTP_PyroPHydrolase-like_dom_sf"/>
</dbReference>
<dbReference type="Gene3D" id="1.10.3420.10">
    <property type="entry name" value="putative ntp pyrophosphohydrolase like domain"/>
    <property type="match status" value="1"/>
</dbReference>
<name>A0ABX9G7Z3_9BURK</name>
<keyword evidence="2" id="KW-1185">Reference proteome</keyword>
<protein>
    <recommendedName>
        <fullName evidence="3">Pyrophosphatase</fullName>
    </recommendedName>
</protein>
<dbReference type="Proteomes" id="UP000252124">
    <property type="component" value="Unassembled WGS sequence"/>
</dbReference>
<proteinExistence type="predicted"/>
<evidence type="ECO:0000313" key="1">
    <source>
        <dbReference type="EMBL" id="RBP18983.1"/>
    </source>
</evidence>
<comment type="caution">
    <text evidence="1">The sequence shown here is derived from an EMBL/GenBank/DDBJ whole genome shotgun (WGS) entry which is preliminary data.</text>
</comment>
<organism evidence="1 2">
    <name type="scientific">Achromobacter marplatensis</name>
    <dbReference type="NCBI Taxonomy" id="470868"/>
    <lineage>
        <taxon>Bacteria</taxon>
        <taxon>Pseudomonadati</taxon>
        <taxon>Pseudomonadota</taxon>
        <taxon>Betaproteobacteria</taxon>
        <taxon>Burkholderiales</taxon>
        <taxon>Alcaligenaceae</taxon>
        <taxon>Achromobacter</taxon>
    </lineage>
</organism>